<dbReference type="PANTHER" id="PTHR10540:SF6">
    <property type="entry name" value="EUKARYOTIC TRANSLATION INITIATION FACTOR 3 SUBUNIT F"/>
    <property type="match status" value="1"/>
</dbReference>
<dbReference type="GO" id="GO:0008237">
    <property type="term" value="F:metallopeptidase activity"/>
    <property type="evidence" value="ECO:0007669"/>
    <property type="project" value="InterPro"/>
</dbReference>
<name>A0A9W6SUT7_CANBO</name>
<evidence type="ECO:0000313" key="2">
    <source>
        <dbReference type="EMBL" id="GME67620.1"/>
    </source>
</evidence>
<feature type="domain" description="MPN" evidence="1">
    <location>
        <begin position="30"/>
        <end position="186"/>
    </location>
</feature>
<dbReference type="PROSITE" id="PS50249">
    <property type="entry name" value="MPN"/>
    <property type="match status" value="1"/>
</dbReference>
<dbReference type="EMBL" id="BSXN01000212">
    <property type="protein sequence ID" value="GME67620.1"/>
    <property type="molecule type" value="Genomic_DNA"/>
</dbReference>
<dbReference type="GO" id="GO:0071541">
    <property type="term" value="C:eukaryotic translation initiation factor 3 complex, eIF3m"/>
    <property type="evidence" value="ECO:0007669"/>
    <property type="project" value="TreeGrafter"/>
</dbReference>
<dbReference type="Proteomes" id="UP001165120">
    <property type="component" value="Unassembled WGS sequence"/>
</dbReference>
<dbReference type="InterPro" id="IPR024969">
    <property type="entry name" value="EIF3F/CSN6-like_C"/>
</dbReference>
<dbReference type="Pfam" id="PF13012">
    <property type="entry name" value="MitMem_reg"/>
    <property type="match status" value="1"/>
</dbReference>
<dbReference type="InterPro" id="IPR037518">
    <property type="entry name" value="MPN"/>
</dbReference>
<evidence type="ECO:0000313" key="3">
    <source>
        <dbReference type="Proteomes" id="UP001165120"/>
    </source>
</evidence>
<dbReference type="GO" id="GO:0003743">
    <property type="term" value="F:translation initiation factor activity"/>
    <property type="evidence" value="ECO:0007669"/>
    <property type="project" value="TreeGrafter"/>
</dbReference>
<reference evidence="2" key="1">
    <citation type="submission" date="2023-04" db="EMBL/GenBank/DDBJ databases">
        <title>Candida boidinii NBRC 10035.</title>
        <authorList>
            <person name="Ichikawa N."/>
            <person name="Sato H."/>
            <person name="Tonouchi N."/>
        </authorList>
    </citation>
    <scope>NUCLEOTIDE SEQUENCE</scope>
    <source>
        <strain evidence="2">NBRC 10035</strain>
    </source>
</reference>
<gene>
    <name evidence="2" type="ORF">Cboi02_000101100</name>
</gene>
<keyword evidence="3" id="KW-1185">Reference proteome</keyword>
<evidence type="ECO:0000259" key="1">
    <source>
        <dbReference type="PROSITE" id="PS50249"/>
    </source>
</evidence>
<accession>A0A9W6SUT7</accession>
<organism evidence="2 3">
    <name type="scientific">Candida boidinii</name>
    <name type="common">Yeast</name>
    <dbReference type="NCBI Taxonomy" id="5477"/>
    <lineage>
        <taxon>Eukaryota</taxon>
        <taxon>Fungi</taxon>
        <taxon>Dikarya</taxon>
        <taxon>Ascomycota</taxon>
        <taxon>Saccharomycotina</taxon>
        <taxon>Pichiomycetes</taxon>
        <taxon>Pichiales</taxon>
        <taxon>Pichiaceae</taxon>
        <taxon>Ogataea</taxon>
        <taxon>Ogataea/Candida clade</taxon>
    </lineage>
</organism>
<comment type="caution">
    <text evidence="2">The sequence shown here is derived from an EMBL/GenBank/DDBJ whole genome shotgun (WGS) entry which is preliminary data.</text>
</comment>
<protein>
    <submittedName>
        <fullName evidence="2">Unnamed protein product</fullName>
    </submittedName>
</protein>
<dbReference type="Pfam" id="PF01398">
    <property type="entry name" value="JAB"/>
    <property type="match status" value="1"/>
</dbReference>
<dbReference type="GO" id="GO:0031369">
    <property type="term" value="F:translation initiation factor binding"/>
    <property type="evidence" value="ECO:0007669"/>
    <property type="project" value="TreeGrafter"/>
</dbReference>
<dbReference type="AlphaFoldDB" id="A0A9W6SUT7"/>
<dbReference type="PANTHER" id="PTHR10540">
    <property type="entry name" value="EUKARYOTIC TRANSLATION INITIATION FACTOR 3 SUBUNIT F-RELATED"/>
    <property type="match status" value="1"/>
</dbReference>
<dbReference type="SMART" id="SM00232">
    <property type="entry name" value="JAB_MPN"/>
    <property type="match status" value="1"/>
</dbReference>
<dbReference type="Gene3D" id="3.40.140.10">
    <property type="entry name" value="Cytidine Deaminase, domain 2"/>
    <property type="match status" value="1"/>
</dbReference>
<proteinExistence type="predicted"/>
<sequence length="331" mass="36394">MSSETPVLTLVRPAQQSTTLGNTHTTPVKVLIQSPALLQLIESVYQYKENDETKSRVIGTLLGVRSDDGSILEVKDCYIVPHKEEDEELTIEEAFHISNYHLYKKLNPELSILGWFSTNPILDGFTGLFHEFYSKGNEASCFPHQAIHLTIQSKDSNGDIISPIIKTYISSQVGVSSTSFIANKLNIDKIGSFAFTPIENEISVSSPAELTTLSWINKASLQNARTVSIPSNNNTELIQVSDSLNKLTSLIDTVSSYVDKVINGEIQGDVKVGKFLLNNLTSKANSLSSENLDKLFNSHIQDTLLIEYLASSVKTQLDLSAKLTAIVQGDN</sequence>
<dbReference type="InterPro" id="IPR000555">
    <property type="entry name" value="JAMM/MPN+_dom"/>
</dbReference>